<organism evidence="1 2">
    <name type="scientific">Chryseobacterium viscerum</name>
    <dbReference type="NCBI Taxonomy" id="1037377"/>
    <lineage>
        <taxon>Bacteria</taxon>
        <taxon>Pseudomonadati</taxon>
        <taxon>Bacteroidota</taxon>
        <taxon>Flavobacteriia</taxon>
        <taxon>Flavobacteriales</taxon>
        <taxon>Weeksellaceae</taxon>
        <taxon>Chryseobacterium group</taxon>
        <taxon>Chryseobacterium</taxon>
    </lineage>
</organism>
<dbReference type="Proteomes" id="UP000326384">
    <property type="component" value="Unassembled WGS sequence"/>
</dbReference>
<dbReference type="RefSeq" id="WP_152288817.1">
    <property type="nucleotide sequence ID" value="NZ_VTPV01000001.1"/>
</dbReference>
<dbReference type="EMBL" id="VTPV01000001">
    <property type="protein sequence ID" value="KAB1232590.1"/>
    <property type="molecule type" value="Genomic_DNA"/>
</dbReference>
<reference evidence="1 2" key="1">
    <citation type="journal article" date="2019" name="Stand. Genomic Sci.">
        <title>Draft Whole-Genome Sequence of a Novel Chryseobacterium viscerum Strain Isolated from Fresh Water at Dripping Springs, New Mexico.</title>
        <authorList>
            <person name="Kyndt J.A."/>
            <person name="Moore T.C."/>
        </authorList>
    </citation>
    <scope>NUCLEOTIDE SEQUENCE [LARGE SCALE GENOMIC DNA]</scope>
    <source>
        <strain evidence="1 2">DPS</strain>
    </source>
</reference>
<name>A0A5N4BW44_9FLAO</name>
<comment type="caution">
    <text evidence="1">The sequence shown here is derived from an EMBL/GenBank/DDBJ whole genome shotgun (WGS) entry which is preliminary data.</text>
</comment>
<evidence type="ECO:0008006" key="3">
    <source>
        <dbReference type="Google" id="ProtNLM"/>
    </source>
</evidence>
<keyword evidence="2" id="KW-1185">Reference proteome</keyword>
<proteinExistence type="predicted"/>
<sequence>MKLKFETWIEKNHYSPNVLALFKSSVECYKAQVYPASLLMGYLAFMSVLKDRIMEANIPSDFPKQTWKDTVKELQDEDKWEAAAFDAVLRQNRPVGKNPGPPFFPINENIRTQIKYWKDRRNDCAHNKDNEINISNVESFWNFLESNLQKITIEGGRVTLINKFKKHFDRSYTPATQDITPLIFEINSAVSKIELNDFWKDLFEAVSDLYDYSTEISLIKSVLKINNPVLTNSLISYIKTDKYLLEDLLNHEPYFLQYLGFSKEEIRNFWQKRLNNISNGLAIFASMLRNNFIPEEEIKEACAKMVFYERYPQNIDDHNILVANGFGDFLYEHLFVTHSKAQKKYWEFMNTNVKRYIDYIENYPLKDETVRILCEELGKEFHSYFLVDNLSNLFSSNRSKMDEFSKIAVRIRATLPKKLQYQKSE</sequence>
<evidence type="ECO:0000313" key="1">
    <source>
        <dbReference type="EMBL" id="KAB1232590.1"/>
    </source>
</evidence>
<protein>
    <recommendedName>
        <fullName evidence="3">Apea-like HEPN domain-containing protein</fullName>
    </recommendedName>
</protein>
<accession>A0A5N4BW44</accession>
<evidence type="ECO:0000313" key="2">
    <source>
        <dbReference type="Proteomes" id="UP000326384"/>
    </source>
</evidence>
<gene>
    <name evidence="1" type="ORF">F8D52_02170</name>
</gene>